<evidence type="ECO:0000256" key="4">
    <source>
        <dbReference type="ARBA" id="ARBA00022840"/>
    </source>
</evidence>
<dbReference type="GO" id="GO:0003723">
    <property type="term" value="F:RNA binding"/>
    <property type="evidence" value="ECO:0007669"/>
    <property type="project" value="UniProtKB-UniRule"/>
</dbReference>
<dbReference type="GO" id="GO:0003724">
    <property type="term" value="F:RNA helicase activity"/>
    <property type="evidence" value="ECO:0007669"/>
    <property type="project" value="UniProtKB-EC"/>
</dbReference>
<dbReference type="EMBL" id="HBIB01007468">
    <property type="protein sequence ID" value="CAE0242448.1"/>
    <property type="molecule type" value="Transcribed_RNA"/>
</dbReference>
<dbReference type="PROSITE" id="PS51195">
    <property type="entry name" value="Q_MOTIF"/>
    <property type="match status" value="1"/>
</dbReference>
<evidence type="ECO:0000256" key="2">
    <source>
        <dbReference type="ARBA" id="ARBA00022801"/>
    </source>
</evidence>
<evidence type="ECO:0000256" key="3">
    <source>
        <dbReference type="ARBA" id="ARBA00022806"/>
    </source>
</evidence>
<feature type="compositionally biased region" description="Low complexity" evidence="8">
    <location>
        <begin position="1"/>
        <end position="11"/>
    </location>
</feature>
<sequence length="445" mass="49203">MAEASAEAVPAAEKKAAGEGKEIEEISKSLAKKDVSEEEEDKPAPVGVRLEGHLTSDTKFEDFITKEDLLRGIRQKGWSTPSQIQALSLPIILGTKEAKKKNLIAQAKTGSGKTGAFALGILQTVDARSAAPQALVVCHTRELAIQSASEIRKLSEFMEGLKIAECVNTDGRKVAISGQVVVGTPGTLLKSLTPPLCAKMKMVIFDEADMMFEEGNFKDSSIKIVKMLRSPQVLLFSATYTEKVTNFCERYIHNPETIRISEDKLSIDTIWHVTVDVKTPKNRLDCLRDLLQDVALGSTIIFANRKDTVKEVAEEMRERGVAVSVFHGGMTPEERTKAYNLFIENKTTMLVATDVLSRGIDNPTVNMVVNYDMPNVKYDAVRTYLHRTGRTGRFGHGGVAINFLYGSQSQEILESVEQKYKIEFVSVDKDNLEEIGKFLKKPKNA</sequence>
<feature type="domain" description="Helicase ATP-binding" evidence="9">
    <location>
        <begin position="94"/>
        <end position="258"/>
    </location>
</feature>
<feature type="region of interest" description="Disordered" evidence="8">
    <location>
        <begin position="1"/>
        <end position="23"/>
    </location>
</feature>
<organism evidence="12">
    <name type="scientific">Palpitomonas bilix</name>
    <dbReference type="NCBI Taxonomy" id="652834"/>
    <lineage>
        <taxon>Eukaryota</taxon>
        <taxon>Eukaryota incertae sedis</taxon>
    </lineage>
</organism>
<dbReference type="InterPro" id="IPR027417">
    <property type="entry name" value="P-loop_NTPase"/>
</dbReference>
<feature type="compositionally biased region" description="Basic and acidic residues" evidence="8">
    <location>
        <begin position="12"/>
        <end position="23"/>
    </location>
</feature>
<feature type="domain" description="Helicase C-terminal" evidence="10">
    <location>
        <begin position="286"/>
        <end position="436"/>
    </location>
</feature>
<dbReference type="Pfam" id="PF00271">
    <property type="entry name" value="Helicase_C"/>
    <property type="match status" value="1"/>
</dbReference>
<dbReference type="GO" id="GO:0005524">
    <property type="term" value="F:ATP binding"/>
    <property type="evidence" value="ECO:0007669"/>
    <property type="project" value="UniProtKB-UniRule"/>
</dbReference>
<dbReference type="AlphaFoldDB" id="A0A7S3G130"/>
<keyword evidence="1 7" id="KW-0547">Nucleotide-binding</keyword>
<dbReference type="Gene3D" id="3.40.50.300">
    <property type="entry name" value="P-loop containing nucleotide triphosphate hydrolases"/>
    <property type="match status" value="2"/>
</dbReference>
<protein>
    <recommendedName>
        <fullName evidence="7">ATP-dependent RNA helicase</fullName>
        <ecNumber evidence="7">3.6.4.13</ecNumber>
    </recommendedName>
</protein>
<keyword evidence="4 7" id="KW-0067">ATP-binding</keyword>
<reference evidence="12" key="1">
    <citation type="submission" date="2021-01" db="EMBL/GenBank/DDBJ databases">
        <authorList>
            <person name="Corre E."/>
            <person name="Pelletier E."/>
            <person name="Niang G."/>
            <person name="Scheremetjew M."/>
            <person name="Finn R."/>
            <person name="Kale V."/>
            <person name="Holt S."/>
            <person name="Cochrane G."/>
            <person name="Meng A."/>
            <person name="Brown T."/>
            <person name="Cohen L."/>
        </authorList>
    </citation>
    <scope>NUCLEOTIDE SEQUENCE</scope>
    <source>
        <strain evidence="12">NIES-2562</strain>
    </source>
</reference>
<dbReference type="InterPro" id="IPR001650">
    <property type="entry name" value="Helicase_C-like"/>
</dbReference>
<evidence type="ECO:0000256" key="5">
    <source>
        <dbReference type="ARBA" id="ARBA00022884"/>
    </source>
</evidence>
<gene>
    <name evidence="12" type="ORF">PBIL07802_LOCUS4613</name>
</gene>
<dbReference type="PANTHER" id="PTHR24031">
    <property type="entry name" value="RNA HELICASE"/>
    <property type="match status" value="1"/>
</dbReference>
<keyword evidence="2 7" id="KW-0378">Hydrolase</keyword>
<dbReference type="Pfam" id="PF00270">
    <property type="entry name" value="DEAD"/>
    <property type="match status" value="1"/>
</dbReference>
<dbReference type="SMART" id="SM00490">
    <property type="entry name" value="HELICc"/>
    <property type="match status" value="1"/>
</dbReference>
<dbReference type="EC" id="3.6.4.13" evidence="7"/>
<keyword evidence="3 7" id="KW-0347">Helicase</keyword>
<evidence type="ECO:0000313" key="12">
    <source>
        <dbReference type="EMBL" id="CAE0242448.1"/>
    </source>
</evidence>
<evidence type="ECO:0000259" key="11">
    <source>
        <dbReference type="PROSITE" id="PS51195"/>
    </source>
</evidence>
<comment type="domain">
    <text evidence="7">The Q motif is unique to and characteristic of the DEAD box family of RNA helicases and controls ATP binding and hydrolysis.</text>
</comment>
<keyword evidence="5 7" id="KW-0694">RNA-binding</keyword>
<dbReference type="SUPFAM" id="SSF52540">
    <property type="entry name" value="P-loop containing nucleoside triphosphate hydrolases"/>
    <property type="match status" value="1"/>
</dbReference>
<proteinExistence type="inferred from homology"/>
<dbReference type="InterPro" id="IPR014014">
    <property type="entry name" value="RNA_helicase_DEAD_Q_motif"/>
</dbReference>
<feature type="short sequence motif" description="Q motif" evidence="6">
    <location>
        <begin position="58"/>
        <end position="86"/>
    </location>
</feature>
<accession>A0A7S3G130</accession>
<evidence type="ECO:0000256" key="1">
    <source>
        <dbReference type="ARBA" id="ARBA00022741"/>
    </source>
</evidence>
<dbReference type="SMART" id="SM00487">
    <property type="entry name" value="DEXDc"/>
    <property type="match status" value="1"/>
</dbReference>
<evidence type="ECO:0000256" key="8">
    <source>
        <dbReference type="SAM" id="MobiDB-lite"/>
    </source>
</evidence>
<dbReference type="InterPro" id="IPR014001">
    <property type="entry name" value="Helicase_ATP-bd"/>
</dbReference>
<dbReference type="GO" id="GO:0016787">
    <property type="term" value="F:hydrolase activity"/>
    <property type="evidence" value="ECO:0007669"/>
    <property type="project" value="UniProtKB-KW"/>
</dbReference>
<comment type="similarity">
    <text evidence="7">Belongs to the DEAD box helicase family.</text>
</comment>
<evidence type="ECO:0000259" key="10">
    <source>
        <dbReference type="PROSITE" id="PS51194"/>
    </source>
</evidence>
<evidence type="ECO:0000259" key="9">
    <source>
        <dbReference type="PROSITE" id="PS51192"/>
    </source>
</evidence>
<comment type="function">
    <text evidence="7">RNA helicase.</text>
</comment>
<dbReference type="PROSITE" id="PS51192">
    <property type="entry name" value="HELICASE_ATP_BIND_1"/>
    <property type="match status" value="1"/>
</dbReference>
<evidence type="ECO:0000256" key="7">
    <source>
        <dbReference type="RuleBase" id="RU365068"/>
    </source>
</evidence>
<dbReference type="CDD" id="cd18787">
    <property type="entry name" value="SF2_C_DEAD"/>
    <property type="match status" value="1"/>
</dbReference>
<feature type="domain" description="DEAD-box RNA helicase Q" evidence="11">
    <location>
        <begin position="58"/>
        <end position="86"/>
    </location>
</feature>
<dbReference type="InterPro" id="IPR011545">
    <property type="entry name" value="DEAD/DEAH_box_helicase_dom"/>
</dbReference>
<dbReference type="PROSITE" id="PS51194">
    <property type="entry name" value="HELICASE_CTER"/>
    <property type="match status" value="1"/>
</dbReference>
<name>A0A7S3G130_9EUKA</name>
<comment type="catalytic activity">
    <reaction evidence="7">
        <text>ATP + H2O = ADP + phosphate + H(+)</text>
        <dbReference type="Rhea" id="RHEA:13065"/>
        <dbReference type="ChEBI" id="CHEBI:15377"/>
        <dbReference type="ChEBI" id="CHEBI:15378"/>
        <dbReference type="ChEBI" id="CHEBI:30616"/>
        <dbReference type="ChEBI" id="CHEBI:43474"/>
        <dbReference type="ChEBI" id="CHEBI:456216"/>
        <dbReference type="EC" id="3.6.4.13"/>
    </reaction>
</comment>
<evidence type="ECO:0000256" key="6">
    <source>
        <dbReference type="PROSITE-ProRule" id="PRU00552"/>
    </source>
</evidence>